<comment type="caution">
    <text evidence="2">The sequence shown here is derived from an EMBL/GenBank/DDBJ whole genome shotgun (WGS) entry which is preliminary data.</text>
</comment>
<dbReference type="RefSeq" id="WP_002706585.1">
    <property type="nucleotide sequence ID" value="NZ_AGRW01000055.1"/>
</dbReference>
<dbReference type="Proteomes" id="UP000003571">
    <property type="component" value="Unassembled WGS sequence"/>
</dbReference>
<evidence type="ECO:0000313" key="2">
    <source>
        <dbReference type="EMBL" id="EIC00406.1"/>
    </source>
</evidence>
<organism evidence="2 3">
    <name type="scientific">Treponema saccharophilum DSM 2985</name>
    <dbReference type="NCBI Taxonomy" id="907348"/>
    <lineage>
        <taxon>Bacteria</taxon>
        <taxon>Pseudomonadati</taxon>
        <taxon>Spirochaetota</taxon>
        <taxon>Spirochaetia</taxon>
        <taxon>Spirochaetales</taxon>
        <taxon>Treponemataceae</taxon>
        <taxon>Treponema</taxon>
    </lineage>
</organism>
<dbReference type="InterPro" id="IPR025586">
    <property type="entry name" value="PcfJ"/>
</dbReference>
<accession>H7EPK5</accession>
<dbReference type="STRING" id="907348.TresaDRAFT_0500"/>
<evidence type="ECO:0000313" key="3">
    <source>
        <dbReference type="Proteomes" id="UP000003571"/>
    </source>
</evidence>
<evidence type="ECO:0000256" key="1">
    <source>
        <dbReference type="SAM" id="MobiDB-lite"/>
    </source>
</evidence>
<proteinExistence type="predicted"/>
<dbReference type="PATRIC" id="fig|907348.3.peg.2907"/>
<keyword evidence="3" id="KW-1185">Reference proteome</keyword>
<dbReference type="EMBL" id="AGRW01000055">
    <property type="protein sequence ID" value="EIC00406.1"/>
    <property type="molecule type" value="Genomic_DNA"/>
</dbReference>
<dbReference type="eggNOG" id="ENOG5032MQU">
    <property type="taxonomic scope" value="Bacteria"/>
</dbReference>
<gene>
    <name evidence="2" type="ORF">TresaDRAFT_0500</name>
</gene>
<sequence>MTQIDFFYREFGTDRFIHENAAIGKEIVRVVPKSKYAAADMFFSSREKRWKNLSEFQGPGEKNDSAIFFEYAERPACIPALDMRQRDKDAKYIEDYTAAEMELYLEYRAEEARSRFAESNALDGNKIPKNIFAYEISTDTDSLAVGIKAREFVPVEKPVERQTCDETEETPEIRYDIRNGKIFETIEKFDIPEEIASFALGKLLEVASLFTGKNITAQKGSSSEETLLMMDYITNIPLEPNLFPVVNDEYAAPLKFKIDRTNSRIFGDFCKKAGIKNHRMLRKSYIERPAALLTYMRVKSCGFRDVNIFNRVLSERNLYTLFDENCRRTTDQNLVFFCRKCIKARGETCTLNLLSKTTTGIYGAHTDFAFADGIAMFRAYFKKIPQFLRAEIYREGFTPTIHDALSEISYKCENENKKFTYTKKQRSLEDDIDGFSFRLPTDSSKLCDIGMKMHNCVASYTDSVLYGKCTIVYAEKKGEYRICIEICGTEAKQELAPRNGEPGDEEKNALKKWHERHGIKE</sequence>
<dbReference type="AlphaFoldDB" id="H7EPK5"/>
<dbReference type="OrthoDB" id="1660386at2"/>
<protein>
    <submittedName>
        <fullName evidence="2">Uncharacterized protein</fullName>
    </submittedName>
</protein>
<feature type="region of interest" description="Disordered" evidence="1">
    <location>
        <begin position="495"/>
        <end position="521"/>
    </location>
</feature>
<reference evidence="2 3" key="1">
    <citation type="submission" date="2011-09" db="EMBL/GenBank/DDBJ databases">
        <title>The draft genome of Treponema saccharophilum DSM 2985.</title>
        <authorList>
            <consortium name="US DOE Joint Genome Institute (JGI-PGF)"/>
            <person name="Lucas S."/>
            <person name="Copeland A."/>
            <person name="Lapidus A."/>
            <person name="Glavina del Rio T."/>
            <person name="Dalin E."/>
            <person name="Tice H."/>
            <person name="Bruce D."/>
            <person name="Goodwin L."/>
            <person name="Pitluck S."/>
            <person name="Peters L."/>
            <person name="Kyrpides N."/>
            <person name="Mavromatis K."/>
            <person name="Ivanova N."/>
            <person name="Markowitz V."/>
            <person name="Cheng J.-F."/>
            <person name="Hugenholtz P."/>
            <person name="Woyke T."/>
            <person name="Wu D."/>
            <person name="Gronow S."/>
            <person name="Wellnitz S."/>
            <person name="Brambilla E."/>
            <person name="Klenk H.-P."/>
            <person name="Eisen J.A."/>
        </authorList>
    </citation>
    <scope>NUCLEOTIDE SEQUENCE [LARGE SCALE GENOMIC DNA]</scope>
    <source>
        <strain evidence="2 3">DSM 2985</strain>
    </source>
</reference>
<dbReference type="Pfam" id="PF14284">
    <property type="entry name" value="PcfJ"/>
    <property type="match status" value="1"/>
</dbReference>
<name>H7EPK5_9SPIR</name>